<evidence type="ECO:0000256" key="1">
    <source>
        <dbReference type="SAM" id="MobiDB-lite"/>
    </source>
</evidence>
<keyword evidence="3" id="KW-1185">Reference proteome</keyword>
<proteinExistence type="predicted"/>
<dbReference type="Proteomes" id="UP000600877">
    <property type="component" value="Unassembled WGS sequence"/>
</dbReference>
<protein>
    <submittedName>
        <fullName evidence="2">Uncharacterized protein</fullName>
    </submittedName>
</protein>
<accession>A0ABQ2Z163</accession>
<organism evidence="2 3">
    <name type="scientific">Vogesella alkaliphila</name>
    <dbReference type="NCBI Taxonomy" id="1193621"/>
    <lineage>
        <taxon>Bacteria</taxon>
        <taxon>Pseudomonadati</taxon>
        <taxon>Pseudomonadota</taxon>
        <taxon>Betaproteobacteria</taxon>
        <taxon>Neisseriales</taxon>
        <taxon>Chromobacteriaceae</taxon>
        <taxon>Vogesella</taxon>
    </lineage>
</organism>
<comment type="caution">
    <text evidence="2">The sequence shown here is derived from an EMBL/GenBank/DDBJ whole genome shotgun (WGS) entry which is preliminary data.</text>
</comment>
<gene>
    <name evidence="2" type="ORF">GCM10011290_29900</name>
</gene>
<evidence type="ECO:0000313" key="2">
    <source>
        <dbReference type="EMBL" id="GGX99917.1"/>
    </source>
</evidence>
<sequence length="86" mass="9208">MQPHTLNAHRAMLDGGFSYPLKIRSDSGDIAPPLIHKALKLIARSDISGRHYGDTANSQGTAAGRARGTPQWETPAGYPRAANGRD</sequence>
<name>A0ABQ2Z163_9NEIS</name>
<evidence type="ECO:0000313" key="3">
    <source>
        <dbReference type="Proteomes" id="UP000600877"/>
    </source>
</evidence>
<reference evidence="3" key="1">
    <citation type="journal article" date="2019" name="Int. J. Syst. Evol. Microbiol.">
        <title>The Global Catalogue of Microorganisms (GCM) 10K type strain sequencing project: providing services to taxonomists for standard genome sequencing and annotation.</title>
        <authorList>
            <consortium name="The Broad Institute Genomics Platform"/>
            <consortium name="The Broad Institute Genome Sequencing Center for Infectious Disease"/>
            <person name="Wu L."/>
            <person name="Ma J."/>
        </authorList>
    </citation>
    <scope>NUCLEOTIDE SEQUENCE [LARGE SCALE GENOMIC DNA]</scope>
    <source>
        <strain evidence="3">KCTC 32041</strain>
    </source>
</reference>
<feature type="region of interest" description="Disordered" evidence="1">
    <location>
        <begin position="49"/>
        <end position="86"/>
    </location>
</feature>
<dbReference type="EMBL" id="BMYW01000013">
    <property type="protein sequence ID" value="GGX99917.1"/>
    <property type="molecule type" value="Genomic_DNA"/>
</dbReference>